<accession>A0ABD2P3F6</accession>
<reference evidence="1 2" key="1">
    <citation type="journal article" date="2021" name="BMC Biol.">
        <title>Horizontally acquired antibacterial genes associated with adaptive radiation of ladybird beetles.</title>
        <authorList>
            <person name="Li H.S."/>
            <person name="Tang X.F."/>
            <person name="Huang Y.H."/>
            <person name="Xu Z.Y."/>
            <person name="Chen M.L."/>
            <person name="Du X.Y."/>
            <person name="Qiu B.Y."/>
            <person name="Chen P.T."/>
            <person name="Zhang W."/>
            <person name="Slipinski A."/>
            <person name="Escalona H.E."/>
            <person name="Waterhouse R.M."/>
            <person name="Zwick A."/>
            <person name="Pang H."/>
        </authorList>
    </citation>
    <scope>NUCLEOTIDE SEQUENCE [LARGE SCALE GENOMIC DNA]</scope>
    <source>
        <strain evidence="1">SYSU2018</strain>
    </source>
</reference>
<organism evidence="1 2">
    <name type="scientific">Cryptolaemus montrouzieri</name>
    <dbReference type="NCBI Taxonomy" id="559131"/>
    <lineage>
        <taxon>Eukaryota</taxon>
        <taxon>Metazoa</taxon>
        <taxon>Ecdysozoa</taxon>
        <taxon>Arthropoda</taxon>
        <taxon>Hexapoda</taxon>
        <taxon>Insecta</taxon>
        <taxon>Pterygota</taxon>
        <taxon>Neoptera</taxon>
        <taxon>Endopterygota</taxon>
        <taxon>Coleoptera</taxon>
        <taxon>Polyphaga</taxon>
        <taxon>Cucujiformia</taxon>
        <taxon>Coccinelloidea</taxon>
        <taxon>Coccinellidae</taxon>
        <taxon>Scymninae</taxon>
        <taxon>Scymnini</taxon>
        <taxon>Cryptolaemus</taxon>
    </lineage>
</organism>
<comment type="caution">
    <text evidence="1">The sequence shown here is derived from an EMBL/GenBank/DDBJ whole genome shotgun (WGS) entry which is preliminary data.</text>
</comment>
<keyword evidence="2" id="KW-1185">Reference proteome</keyword>
<proteinExistence type="predicted"/>
<name>A0ABD2P3F6_9CUCU</name>
<dbReference type="AlphaFoldDB" id="A0ABD2P3F6"/>
<gene>
    <name evidence="1" type="ORF">HHI36_019468</name>
</gene>
<dbReference type="EMBL" id="JABFTP020000165">
    <property type="protein sequence ID" value="KAL3285360.1"/>
    <property type="molecule type" value="Genomic_DNA"/>
</dbReference>
<evidence type="ECO:0000313" key="1">
    <source>
        <dbReference type="EMBL" id="KAL3285360.1"/>
    </source>
</evidence>
<dbReference type="Proteomes" id="UP001516400">
    <property type="component" value="Unassembled WGS sequence"/>
</dbReference>
<protein>
    <submittedName>
        <fullName evidence="1">Uncharacterized protein</fullName>
    </submittedName>
</protein>
<sequence length="213" mass="23917">MGNCFGKCLPKHEEHSTNFNILPNSTSDLTYQDNASSGESKKSFLSRLLFKREIKTKKPVLHLVDGLLNNQNNYSRLKEPSSFIGSSTSNDIQLQCLDVRALIPHTNQSSPTASLDLEWEHETIPFFMVHDQSENSNTSISRCPSASSFESAVRTCRNSERSQMSSENSLEWDSLCPVSSQVSEVDTDTQLLIGEIERLTEQTLLETGQELLR</sequence>
<evidence type="ECO:0000313" key="2">
    <source>
        <dbReference type="Proteomes" id="UP001516400"/>
    </source>
</evidence>